<evidence type="ECO:0000256" key="1">
    <source>
        <dbReference type="ARBA" id="ARBA00022490"/>
    </source>
</evidence>
<dbReference type="SUPFAM" id="SSF50998">
    <property type="entry name" value="Quinoprotein alcohol dehydrogenase-like"/>
    <property type="match status" value="1"/>
</dbReference>
<evidence type="ECO:0000256" key="4">
    <source>
        <dbReference type="SAM" id="Coils"/>
    </source>
</evidence>
<keyword evidence="7" id="KW-1185">Reference proteome</keyword>
<keyword evidence="3" id="KW-0677">Repeat</keyword>
<dbReference type="InterPro" id="IPR018391">
    <property type="entry name" value="PQQ_b-propeller_rpt"/>
</dbReference>
<evidence type="ECO:0000313" key="7">
    <source>
        <dbReference type="Proteomes" id="UP000075531"/>
    </source>
</evidence>
<dbReference type="PANTHER" id="PTHR19849">
    <property type="entry name" value="PHOSPHOLIPASE A-2-ACTIVATING PROTEIN"/>
    <property type="match status" value="1"/>
</dbReference>
<dbReference type="Gene3D" id="2.130.10.10">
    <property type="entry name" value="YVTN repeat-like/Quinoprotein amine dehydrogenase"/>
    <property type="match status" value="1"/>
</dbReference>
<keyword evidence="2" id="KW-0853">WD repeat</keyword>
<dbReference type="InterPro" id="IPR011047">
    <property type="entry name" value="Quinoprotein_ADH-like_sf"/>
</dbReference>
<dbReference type="GO" id="GO:0043130">
    <property type="term" value="F:ubiquitin binding"/>
    <property type="evidence" value="ECO:0007669"/>
    <property type="project" value="TreeGrafter"/>
</dbReference>
<sequence>MKYSTSLKFKLPDGNDDVDINDINENFTKADTEIIDLKNKLQNSLTNVTKINEQLAKNTKQISTAQSKADSAYNKVTSATYIRDRVKAVDGHGSGLDADTVDGKHATGNLMTNEKNNLVAAINEVFTNGNNVKNNTVDALLSVDDSLPVTHNSSWSKIITEIGNIQTGLSEEGKIYPKIFVQTSQPIAIKKWDIWIKTSENINNIYFRDHEPPHITGVGWINIGDIDMSFNVLKGLQFLDENGSEITINYKTKMSAEKSSTKPKIWENGYMSIMANLNFIKYRKDDKWCSINASYWNGIKWVDFIQEDFYIYSGSYDDSVRKISPSGNEVWKYTGHDEAVHGVAVDKDGYVYSGSNDDSVRKISPSGNEVWKYTGHDKAVHGVAVDKDGYVYSGSYDDSVRKISPSGNEVWKYTGHDKAVLAVAVDKDGYVYSGSNDDSVRKISPSGNEVWKYTGHNRGVAAVAVDKYGYVYSGSYDDSVRKISPSGNEVWKYTGHNKFVLAVAVDPGLIGAFLDEW</sequence>
<evidence type="ECO:0000259" key="5">
    <source>
        <dbReference type="Pfam" id="PF13360"/>
    </source>
</evidence>
<dbReference type="GO" id="GO:0010992">
    <property type="term" value="P:ubiquitin recycling"/>
    <property type="evidence" value="ECO:0007669"/>
    <property type="project" value="TreeGrafter"/>
</dbReference>
<dbReference type="PANTHER" id="PTHR19849:SF0">
    <property type="entry name" value="PHOSPHOLIPASE A-2-ACTIVATING PROTEIN"/>
    <property type="match status" value="1"/>
</dbReference>
<proteinExistence type="predicted"/>
<dbReference type="SMART" id="SM00564">
    <property type="entry name" value="PQQ"/>
    <property type="match status" value="5"/>
</dbReference>
<reference evidence="6 7" key="1">
    <citation type="submission" date="2016-02" db="EMBL/GenBank/DDBJ databases">
        <title>Genome sequence of Clostridium tepidiprofundi DSM 19306.</title>
        <authorList>
            <person name="Poehlein A."/>
            <person name="Daniel R."/>
        </authorList>
    </citation>
    <scope>NUCLEOTIDE SEQUENCE [LARGE SCALE GENOMIC DNA]</scope>
    <source>
        <strain evidence="6 7">DSM 19306</strain>
    </source>
</reference>
<evidence type="ECO:0000256" key="2">
    <source>
        <dbReference type="ARBA" id="ARBA00022574"/>
    </source>
</evidence>
<evidence type="ECO:0000313" key="6">
    <source>
        <dbReference type="EMBL" id="KYH35822.1"/>
    </source>
</evidence>
<dbReference type="STRING" id="1121338.CLTEP_02150"/>
<dbReference type="Proteomes" id="UP000075531">
    <property type="component" value="Unassembled WGS sequence"/>
</dbReference>
<dbReference type="RefSeq" id="WP_066821218.1">
    <property type="nucleotide sequence ID" value="NZ_LTBA01000001.1"/>
</dbReference>
<keyword evidence="1" id="KW-0963">Cytoplasm</keyword>
<feature type="domain" description="Pyrrolo-quinoline quinone repeat" evidence="5">
    <location>
        <begin position="317"/>
        <end position="418"/>
    </location>
</feature>
<gene>
    <name evidence="6" type="ORF">CLTEP_02150</name>
</gene>
<evidence type="ECO:0000256" key="3">
    <source>
        <dbReference type="ARBA" id="ARBA00022737"/>
    </source>
</evidence>
<dbReference type="GO" id="GO:0043161">
    <property type="term" value="P:proteasome-mediated ubiquitin-dependent protein catabolic process"/>
    <property type="evidence" value="ECO:0007669"/>
    <property type="project" value="TreeGrafter"/>
</dbReference>
<dbReference type="AlphaFoldDB" id="A0A151B7W3"/>
<keyword evidence="4" id="KW-0175">Coiled coil</keyword>
<protein>
    <submittedName>
        <fullName evidence="6">WD domain, G-beta repeat</fullName>
    </submittedName>
</protein>
<organism evidence="6 7">
    <name type="scientific">Clostridium tepidiprofundi DSM 19306</name>
    <dbReference type="NCBI Taxonomy" id="1121338"/>
    <lineage>
        <taxon>Bacteria</taxon>
        <taxon>Bacillati</taxon>
        <taxon>Bacillota</taxon>
        <taxon>Clostridia</taxon>
        <taxon>Eubacteriales</taxon>
        <taxon>Clostridiaceae</taxon>
        <taxon>Clostridium</taxon>
    </lineage>
</organism>
<feature type="coiled-coil region" evidence="4">
    <location>
        <begin position="20"/>
        <end position="58"/>
    </location>
</feature>
<dbReference type="Pfam" id="PF13360">
    <property type="entry name" value="PQQ_2"/>
    <property type="match status" value="1"/>
</dbReference>
<dbReference type="Pfam" id="PF00400">
    <property type="entry name" value="WD40"/>
    <property type="match status" value="1"/>
</dbReference>
<accession>A0A151B7W3</accession>
<dbReference type="OrthoDB" id="1784965at2"/>
<dbReference type="GO" id="GO:0005737">
    <property type="term" value="C:cytoplasm"/>
    <property type="evidence" value="ECO:0007669"/>
    <property type="project" value="TreeGrafter"/>
</dbReference>
<comment type="caution">
    <text evidence="6">The sequence shown here is derived from an EMBL/GenBank/DDBJ whole genome shotgun (WGS) entry which is preliminary data.</text>
</comment>
<dbReference type="SMART" id="SM00320">
    <property type="entry name" value="WD40"/>
    <property type="match status" value="4"/>
</dbReference>
<dbReference type="InterPro" id="IPR001680">
    <property type="entry name" value="WD40_rpt"/>
</dbReference>
<name>A0A151B7W3_9CLOT</name>
<dbReference type="PATRIC" id="fig|1121338.3.peg.217"/>
<dbReference type="InterPro" id="IPR002372">
    <property type="entry name" value="PQQ_rpt_dom"/>
</dbReference>
<dbReference type="EMBL" id="LTBA01000001">
    <property type="protein sequence ID" value="KYH35822.1"/>
    <property type="molecule type" value="Genomic_DNA"/>
</dbReference>
<dbReference type="InterPro" id="IPR015943">
    <property type="entry name" value="WD40/YVTN_repeat-like_dom_sf"/>
</dbReference>